<evidence type="ECO:0000313" key="4">
    <source>
        <dbReference type="Proteomes" id="UP000789375"/>
    </source>
</evidence>
<feature type="non-terminal residue" evidence="3">
    <location>
        <position position="1"/>
    </location>
</feature>
<keyword evidence="1" id="KW-0238">DNA-binding</keyword>
<gene>
    <name evidence="3" type="ORF">FMOSSE_LOCUS14628</name>
</gene>
<name>A0A9N9I127_FUNMO</name>
<dbReference type="GO" id="GO:0003677">
    <property type="term" value="F:DNA binding"/>
    <property type="evidence" value="ECO:0007669"/>
    <property type="project" value="UniProtKB-UniRule"/>
</dbReference>
<evidence type="ECO:0000313" key="3">
    <source>
        <dbReference type="EMBL" id="CAG8715852.1"/>
    </source>
</evidence>
<dbReference type="EMBL" id="CAJVPP010011899">
    <property type="protein sequence ID" value="CAG8715852.1"/>
    <property type="molecule type" value="Genomic_DNA"/>
</dbReference>
<dbReference type="Proteomes" id="UP000789375">
    <property type="component" value="Unassembled WGS sequence"/>
</dbReference>
<proteinExistence type="predicted"/>
<reference evidence="3" key="1">
    <citation type="submission" date="2021-06" db="EMBL/GenBank/DDBJ databases">
        <authorList>
            <person name="Kallberg Y."/>
            <person name="Tangrot J."/>
            <person name="Rosling A."/>
        </authorList>
    </citation>
    <scope>NUCLEOTIDE SEQUENCE</scope>
    <source>
        <strain evidence="3">87-6 pot B 2015</strain>
    </source>
</reference>
<comment type="caution">
    <text evidence="3">The sequence shown here is derived from an EMBL/GenBank/DDBJ whole genome shotgun (WGS) entry which is preliminary data.</text>
</comment>
<protein>
    <submittedName>
        <fullName evidence="3">10439_t:CDS:1</fullName>
    </submittedName>
</protein>
<dbReference type="Gene3D" id="1.10.30.10">
    <property type="entry name" value="High mobility group box domain"/>
    <property type="match status" value="1"/>
</dbReference>
<dbReference type="PROSITE" id="PS50118">
    <property type="entry name" value="HMG_BOX_2"/>
    <property type="match status" value="1"/>
</dbReference>
<evidence type="ECO:0000259" key="2">
    <source>
        <dbReference type="PROSITE" id="PS50118"/>
    </source>
</evidence>
<dbReference type="InterPro" id="IPR036910">
    <property type="entry name" value="HMG_box_dom_sf"/>
</dbReference>
<dbReference type="AlphaFoldDB" id="A0A9N9I127"/>
<keyword evidence="1" id="KW-0539">Nucleus</keyword>
<feature type="DNA-binding region" description="HMG box" evidence="1">
    <location>
        <begin position="25"/>
        <end position="92"/>
    </location>
</feature>
<dbReference type="InterPro" id="IPR009071">
    <property type="entry name" value="HMG_box_dom"/>
</dbReference>
<dbReference type="SUPFAM" id="SSF47095">
    <property type="entry name" value="HMG-box"/>
    <property type="match status" value="1"/>
</dbReference>
<evidence type="ECO:0000256" key="1">
    <source>
        <dbReference type="PROSITE-ProRule" id="PRU00267"/>
    </source>
</evidence>
<keyword evidence="4" id="KW-1185">Reference proteome</keyword>
<accession>A0A9N9I127</accession>
<feature type="domain" description="HMG box" evidence="2">
    <location>
        <begin position="25"/>
        <end position="92"/>
    </location>
</feature>
<dbReference type="GO" id="GO:0005634">
    <property type="term" value="C:nucleus"/>
    <property type="evidence" value="ECO:0007669"/>
    <property type="project" value="UniProtKB-UniRule"/>
</dbReference>
<sequence length="118" mass="14316">ITQTMSDELKVFQYTFNESNATTPKKRLANIFITYRKEMMKKKPHNMPMTEYSRLVSKWWKELSEPKKSELQRRYHIDRDRKQYLPATKDDPISKRLGKLKEEPSKEFFNNIEDILNK</sequence>
<organism evidence="3 4">
    <name type="scientific">Funneliformis mosseae</name>
    <name type="common">Endomycorrhizal fungus</name>
    <name type="synonym">Glomus mosseae</name>
    <dbReference type="NCBI Taxonomy" id="27381"/>
    <lineage>
        <taxon>Eukaryota</taxon>
        <taxon>Fungi</taxon>
        <taxon>Fungi incertae sedis</taxon>
        <taxon>Mucoromycota</taxon>
        <taxon>Glomeromycotina</taxon>
        <taxon>Glomeromycetes</taxon>
        <taxon>Glomerales</taxon>
        <taxon>Glomeraceae</taxon>
        <taxon>Funneliformis</taxon>
    </lineage>
</organism>